<comment type="caution">
    <text evidence="3">The sequence shown here is derived from an EMBL/GenBank/DDBJ whole genome shotgun (WGS) entry which is preliminary data.</text>
</comment>
<evidence type="ECO:0000313" key="4">
    <source>
        <dbReference type="Proteomes" id="UP000636891"/>
    </source>
</evidence>
<keyword evidence="1" id="KW-0732">Signal</keyword>
<evidence type="ECO:0000259" key="2">
    <source>
        <dbReference type="Pfam" id="PF14905"/>
    </source>
</evidence>
<proteinExistence type="predicted"/>
<keyword evidence="4" id="KW-1185">Reference proteome</keyword>
<dbReference type="PANTHER" id="PTHR40980">
    <property type="entry name" value="PLUG DOMAIN-CONTAINING PROTEIN"/>
    <property type="match status" value="1"/>
</dbReference>
<protein>
    <submittedName>
        <fullName evidence="3">Outer membrane beta-barrel protein</fullName>
    </submittedName>
</protein>
<gene>
    <name evidence="3" type="ORF">H8S08_01225</name>
</gene>
<sequence>MKILSTIVLLLTAVTLSAQPDAATCTGQTCTGQGSAIGFATVSFFSETDSSAVYGALADSTGRFSVRIPHGNYRMEIALLGYEKKQRGITIAHDTDLGRIVLDPSEISLQGVEVKAAPIVREADRFIVNVADMPQAIGRTAVEMLKLSPGVWIRDDIAIFGKKGAKVMINNRLLRETGEDLINYLNQIPAEDILRIEIVPNSGAEYDADMTAGIIKITLKRKRDNGIDGAVGIYYSHAFSNASSTTSPSFNLNYRNDRLSLYASMGTWFGKQIVRITESSAFEQNDASIRSESRLDGRWKSVSPRIGALYEFNDRHSAGLEVSYFRNLPGGSETHNRLQKQDKADSTRIASHFLQNQQGYGLGISANYIFKMDTTGSLFKLLLDYYRRDNDDPTDYFSRYTGSQAFDTTYRGDIHTVNDLYAATAAFEIALGPVSKLRTGAKYTLNRMNTAILYEFLRDDAWHRIDRQSNLNRYSENIGALYADFSTKFKNGIGLNVGLRGEYTYAIPATSSTLITDRQNYFGLFPSANLSLPLNKKATQMLAFNYNRKISRPSFWNLNPYRMPLSEYSFLEGNPRLRPAYQNSYSVSWIIRHKYSLTVGFESVNGSSEQVATTDPDDPDIILYRYENVPIGRNFNLNVNVPTNITPWWMLNLNLTAMNCFSSLAGRQNTVQGYLNNALTIRKEWTLDLNLNYRTPRLWGNMRMSGQFNVGAGLRRSLLKKRLTASLTVHNLINYNKENIRIVEPTFERTVEQRQNWRQIAVSLRYNFKTGKEVKVRNVESGATEEKSRF</sequence>
<evidence type="ECO:0000256" key="1">
    <source>
        <dbReference type="SAM" id="SignalP"/>
    </source>
</evidence>
<dbReference type="PANTHER" id="PTHR40980:SF4">
    <property type="entry name" value="TONB-DEPENDENT RECEPTOR-LIKE BETA-BARREL DOMAIN-CONTAINING PROTEIN"/>
    <property type="match status" value="1"/>
</dbReference>
<reference evidence="3 4" key="1">
    <citation type="submission" date="2020-08" db="EMBL/GenBank/DDBJ databases">
        <title>Genome public.</title>
        <authorList>
            <person name="Liu C."/>
            <person name="Sun Q."/>
        </authorList>
    </citation>
    <scope>NUCLEOTIDE SEQUENCE [LARGE SCALE GENOMIC DNA]</scope>
    <source>
        <strain evidence="3 4">New-7</strain>
    </source>
</reference>
<feature type="chain" id="PRO_5045360828" evidence="1">
    <location>
        <begin position="19"/>
        <end position="790"/>
    </location>
</feature>
<dbReference type="RefSeq" id="WP_180951503.1">
    <property type="nucleotide sequence ID" value="NZ_JACOOK010000001.1"/>
</dbReference>
<dbReference type="Proteomes" id="UP000636891">
    <property type="component" value="Unassembled WGS sequence"/>
</dbReference>
<dbReference type="Pfam" id="PF14905">
    <property type="entry name" value="OMP_b-brl_3"/>
    <property type="match status" value="1"/>
</dbReference>
<organism evidence="3 4">
    <name type="scientific">Alistipes hominis</name>
    <dbReference type="NCBI Taxonomy" id="2763015"/>
    <lineage>
        <taxon>Bacteria</taxon>
        <taxon>Pseudomonadati</taxon>
        <taxon>Bacteroidota</taxon>
        <taxon>Bacteroidia</taxon>
        <taxon>Bacteroidales</taxon>
        <taxon>Rikenellaceae</taxon>
        <taxon>Alistipes</taxon>
    </lineage>
</organism>
<feature type="signal peptide" evidence="1">
    <location>
        <begin position="1"/>
        <end position="18"/>
    </location>
</feature>
<dbReference type="EMBL" id="JACOOK010000001">
    <property type="protein sequence ID" value="MBC5615641.1"/>
    <property type="molecule type" value="Genomic_DNA"/>
</dbReference>
<feature type="domain" description="Outer membrane protein beta-barrel" evidence="2">
    <location>
        <begin position="371"/>
        <end position="766"/>
    </location>
</feature>
<name>A0ABR7CJ03_9BACT</name>
<dbReference type="InterPro" id="IPR041700">
    <property type="entry name" value="OMP_b-brl_3"/>
</dbReference>
<dbReference type="InterPro" id="IPR013784">
    <property type="entry name" value="Carb-bd-like_fold"/>
</dbReference>
<dbReference type="SUPFAM" id="SSF49452">
    <property type="entry name" value="Starch-binding domain-like"/>
    <property type="match status" value="1"/>
</dbReference>
<evidence type="ECO:0000313" key="3">
    <source>
        <dbReference type="EMBL" id="MBC5615641.1"/>
    </source>
</evidence>
<dbReference type="SUPFAM" id="SSF56935">
    <property type="entry name" value="Porins"/>
    <property type="match status" value="1"/>
</dbReference>
<accession>A0ABR7CJ03</accession>